<keyword evidence="7" id="KW-1185">Reference proteome</keyword>
<dbReference type="InterPro" id="IPR043128">
    <property type="entry name" value="Rev_trsase/Diguanyl_cyclase"/>
</dbReference>
<feature type="transmembrane region" description="Helical" evidence="3">
    <location>
        <begin position="273"/>
        <end position="294"/>
    </location>
</feature>
<dbReference type="EMBL" id="PXYL01000002">
    <property type="protein sequence ID" value="PSJ62737.1"/>
    <property type="molecule type" value="Genomic_DNA"/>
</dbReference>
<organism evidence="6 7">
    <name type="scientific">Pseudaminobacter soli</name>
    <name type="common">ex Li et al. 2025</name>
    <dbReference type="NCBI Taxonomy" id="1295366"/>
    <lineage>
        <taxon>Bacteria</taxon>
        <taxon>Pseudomonadati</taxon>
        <taxon>Pseudomonadota</taxon>
        <taxon>Alphaproteobacteria</taxon>
        <taxon>Hyphomicrobiales</taxon>
        <taxon>Phyllobacteriaceae</taxon>
        <taxon>Pseudaminobacter</taxon>
    </lineage>
</organism>
<feature type="transmembrane region" description="Helical" evidence="3">
    <location>
        <begin position="300"/>
        <end position="322"/>
    </location>
</feature>
<dbReference type="GO" id="GO:1902201">
    <property type="term" value="P:negative regulation of bacterial-type flagellum-dependent cell motility"/>
    <property type="evidence" value="ECO:0007669"/>
    <property type="project" value="TreeGrafter"/>
</dbReference>
<dbReference type="CDD" id="cd01949">
    <property type="entry name" value="GGDEF"/>
    <property type="match status" value="1"/>
</dbReference>
<dbReference type="Pfam" id="PF07695">
    <property type="entry name" value="7TMR-DISM_7TM"/>
    <property type="match status" value="1"/>
</dbReference>
<dbReference type="SUPFAM" id="SSF55073">
    <property type="entry name" value="Nucleotide cyclase"/>
    <property type="match status" value="1"/>
</dbReference>
<dbReference type="PROSITE" id="PS50887">
    <property type="entry name" value="GGDEF"/>
    <property type="match status" value="1"/>
</dbReference>
<evidence type="ECO:0000259" key="5">
    <source>
        <dbReference type="PROSITE" id="PS50887"/>
    </source>
</evidence>
<keyword evidence="3" id="KW-0812">Transmembrane</keyword>
<dbReference type="Pfam" id="PF00990">
    <property type="entry name" value="GGDEF"/>
    <property type="match status" value="1"/>
</dbReference>
<evidence type="ECO:0000313" key="6">
    <source>
        <dbReference type="EMBL" id="PSJ62737.1"/>
    </source>
</evidence>
<dbReference type="OrthoDB" id="9759607at2"/>
<name>A0A2P7SJT4_9HYPH</name>
<protein>
    <recommendedName>
        <fullName evidence="1">diguanylate cyclase</fullName>
        <ecNumber evidence="1">2.7.7.65</ecNumber>
    </recommendedName>
</protein>
<dbReference type="GO" id="GO:0052621">
    <property type="term" value="F:diguanylate cyclase activity"/>
    <property type="evidence" value="ECO:0007669"/>
    <property type="project" value="UniProtKB-EC"/>
</dbReference>
<feature type="transmembrane region" description="Helical" evidence="3">
    <location>
        <begin position="237"/>
        <end position="261"/>
    </location>
</feature>
<dbReference type="GO" id="GO:0043709">
    <property type="term" value="P:cell adhesion involved in single-species biofilm formation"/>
    <property type="evidence" value="ECO:0007669"/>
    <property type="project" value="TreeGrafter"/>
</dbReference>
<dbReference type="GO" id="GO:0005886">
    <property type="term" value="C:plasma membrane"/>
    <property type="evidence" value="ECO:0007669"/>
    <property type="project" value="TreeGrafter"/>
</dbReference>
<evidence type="ECO:0000256" key="1">
    <source>
        <dbReference type="ARBA" id="ARBA00012528"/>
    </source>
</evidence>
<evidence type="ECO:0000256" key="2">
    <source>
        <dbReference type="ARBA" id="ARBA00034247"/>
    </source>
</evidence>
<feature type="transmembrane region" description="Helical" evidence="3">
    <location>
        <begin position="205"/>
        <end position="231"/>
    </location>
</feature>
<comment type="caution">
    <text evidence="6">The sequence shown here is derived from an EMBL/GenBank/DDBJ whole genome shotgun (WGS) entry which is preliminary data.</text>
</comment>
<feature type="chain" id="PRO_5015175261" description="diguanylate cyclase" evidence="4">
    <location>
        <begin position="31"/>
        <end position="580"/>
    </location>
</feature>
<dbReference type="SMART" id="SM00267">
    <property type="entry name" value="GGDEF"/>
    <property type="match status" value="1"/>
</dbReference>
<feature type="domain" description="GGDEF" evidence="5">
    <location>
        <begin position="429"/>
        <end position="559"/>
    </location>
</feature>
<feature type="transmembrane region" description="Helical" evidence="3">
    <location>
        <begin position="362"/>
        <end position="380"/>
    </location>
</feature>
<dbReference type="PANTHER" id="PTHR45138">
    <property type="entry name" value="REGULATORY COMPONENTS OF SENSORY TRANSDUCTION SYSTEM"/>
    <property type="match status" value="1"/>
</dbReference>
<dbReference type="InterPro" id="IPR011623">
    <property type="entry name" value="7TMR_DISM_rcpt_extracell_dom1"/>
</dbReference>
<dbReference type="PANTHER" id="PTHR45138:SF9">
    <property type="entry name" value="DIGUANYLATE CYCLASE DGCM-RELATED"/>
    <property type="match status" value="1"/>
</dbReference>
<dbReference type="Gene3D" id="3.30.70.270">
    <property type="match status" value="1"/>
</dbReference>
<evidence type="ECO:0000256" key="4">
    <source>
        <dbReference type="SAM" id="SignalP"/>
    </source>
</evidence>
<proteinExistence type="predicted"/>
<dbReference type="InterPro" id="IPR050469">
    <property type="entry name" value="Diguanylate_Cyclase"/>
</dbReference>
<feature type="transmembrane region" description="Helical" evidence="3">
    <location>
        <begin position="334"/>
        <end position="356"/>
    </location>
</feature>
<gene>
    <name evidence="6" type="ORF">C7I85_03815</name>
</gene>
<keyword evidence="3" id="KW-1133">Transmembrane helix</keyword>
<evidence type="ECO:0000313" key="7">
    <source>
        <dbReference type="Proteomes" id="UP000240653"/>
    </source>
</evidence>
<comment type="catalytic activity">
    <reaction evidence="2">
        <text>2 GTP = 3',3'-c-di-GMP + 2 diphosphate</text>
        <dbReference type="Rhea" id="RHEA:24898"/>
        <dbReference type="ChEBI" id="CHEBI:33019"/>
        <dbReference type="ChEBI" id="CHEBI:37565"/>
        <dbReference type="ChEBI" id="CHEBI:58805"/>
        <dbReference type="EC" id="2.7.7.65"/>
    </reaction>
</comment>
<keyword evidence="4" id="KW-0732">Signal</keyword>
<evidence type="ECO:0000256" key="3">
    <source>
        <dbReference type="SAM" id="Phobius"/>
    </source>
</evidence>
<feature type="transmembrane region" description="Helical" evidence="3">
    <location>
        <begin position="177"/>
        <end position="198"/>
    </location>
</feature>
<dbReference type="NCBIfam" id="TIGR00254">
    <property type="entry name" value="GGDEF"/>
    <property type="match status" value="1"/>
</dbReference>
<reference evidence="6 7" key="1">
    <citation type="submission" date="2018-03" db="EMBL/GenBank/DDBJ databases">
        <title>The draft genome of Mesorhizobium soli JCM 19897.</title>
        <authorList>
            <person name="Li L."/>
            <person name="Liu L."/>
            <person name="Liang L."/>
            <person name="Wang T."/>
            <person name="Zhang X."/>
        </authorList>
    </citation>
    <scope>NUCLEOTIDE SEQUENCE [LARGE SCALE GENOMIC DNA]</scope>
    <source>
        <strain evidence="6 7">JCM 19897</strain>
    </source>
</reference>
<accession>A0A2P7SJT4</accession>
<dbReference type="EC" id="2.7.7.65" evidence="1"/>
<dbReference type="Proteomes" id="UP000240653">
    <property type="component" value="Unassembled WGS sequence"/>
</dbReference>
<keyword evidence="3" id="KW-0472">Membrane</keyword>
<dbReference type="InterPro" id="IPR000160">
    <property type="entry name" value="GGDEF_dom"/>
</dbReference>
<sequence>MFWNDLRKALVTAVLSFVMLASLGAAPLGAAESMDIRSSCWASSSLSDDLVTVVHSPGRWTCGDRIYSLEGERTLLRFEIGPHDVPPQYLFSRRSALAAVHLLAIDRDGAMRQTSLSADELRSALHGGYFKASLPGVTSDTLQVVVAFDLPTHQMTLERAYLSPSDIALGSDLLRSLLPLAILAGMLSMPLIFNAAFYRILREPFVLWHSMLTVSLLLTILISSGLAVILFDPPAMTLSWMTTVIFGLTVASGAMFTHSFIEAGRMHPLLRQALLCCAAWAMFLSTAHAAFPFAGRSIQSTVYTAAFAPVVVIFILSVADALRRGSRAAKFQAVGYTPMILAGLVRLVTGVVPGLQSNDAMLLFYVGCACEVLFTALGVADRFMTIKRERDHARFEADMLERLSERDALTGLLNRRAIEQNFEKFRAEGYRTLAVLDLDHFKAINDAHGHVVGDAVLKAVAEALQADPQVHAFRLGGEEFVLLVRGEDPQARAERRRQAISAIVANAVPGLGRPVTASMGMTDTSPNADAEFAELYEQADRLLYNAKLAGRNRAEIALMQGSKNDVDPVFDAVARRCGRI</sequence>
<dbReference type="RefSeq" id="WP_106722636.1">
    <property type="nucleotide sequence ID" value="NZ_PXYL01000002.1"/>
</dbReference>
<dbReference type="InterPro" id="IPR029787">
    <property type="entry name" value="Nucleotide_cyclase"/>
</dbReference>
<dbReference type="AlphaFoldDB" id="A0A2P7SJT4"/>
<feature type="signal peptide" evidence="4">
    <location>
        <begin position="1"/>
        <end position="30"/>
    </location>
</feature>